<name>A0A0E9RQV0_ANGAN</name>
<reference evidence="1" key="2">
    <citation type="journal article" date="2015" name="Fish Shellfish Immunol.">
        <title>Early steps in the European eel (Anguilla anguilla)-Vibrio vulnificus interaction in the gills: Role of the RtxA13 toxin.</title>
        <authorList>
            <person name="Callol A."/>
            <person name="Pajuelo D."/>
            <person name="Ebbesson L."/>
            <person name="Teles M."/>
            <person name="MacKenzie S."/>
            <person name="Amaro C."/>
        </authorList>
    </citation>
    <scope>NUCLEOTIDE SEQUENCE</scope>
</reference>
<dbReference type="EMBL" id="GBXM01077380">
    <property type="protein sequence ID" value="JAH31197.1"/>
    <property type="molecule type" value="Transcribed_RNA"/>
</dbReference>
<protein>
    <submittedName>
        <fullName evidence="1">Uncharacterized protein</fullName>
    </submittedName>
</protein>
<accession>A0A0E9RQV0</accession>
<organism evidence="1">
    <name type="scientific">Anguilla anguilla</name>
    <name type="common">European freshwater eel</name>
    <name type="synonym">Muraena anguilla</name>
    <dbReference type="NCBI Taxonomy" id="7936"/>
    <lineage>
        <taxon>Eukaryota</taxon>
        <taxon>Metazoa</taxon>
        <taxon>Chordata</taxon>
        <taxon>Craniata</taxon>
        <taxon>Vertebrata</taxon>
        <taxon>Euteleostomi</taxon>
        <taxon>Actinopterygii</taxon>
        <taxon>Neopterygii</taxon>
        <taxon>Teleostei</taxon>
        <taxon>Anguilliformes</taxon>
        <taxon>Anguillidae</taxon>
        <taxon>Anguilla</taxon>
    </lineage>
</organism>
<reference evidence="1" key="1">
    <citation type="submission" date="2014-11" db="EMBL/GenBank/DDBJ databases">
        <authorList>
            <person name="Amaro Gonzalez C."/>
        </authorList>
    </citation>
    <scope>NUCLEOTIDE SEQUENCE</scope>
</reference>
<proteinExistence type="predicted"/>
<sequence length="30" mass="3391">MKYSCAPVNTSEYTFQMPVTHTSTDTSICF</sequence>
<dbReference type="AlphaFoldDB" id="A0A0E9RQV0"/>
<evidence type="ECO:0000313" key="1">
    <source>
        <dbReference type="EMBL" id="JAH31197.1"/>
    </source>
</evidence>